<dbReference type="EMBL" id="BGPR01291357">
    <property type="protein sequence ID" value="GBN46702.1"/>
    <property type="molecule type" value="Genomic_DNA"/>
</dbReference>
<protein>
    <submittedName>
        <fullName evidence="2">Uncharacterized protein</fullName>
    </submittedName>
</protein>
<feature type="transmembrane region" description="Helical" evidence="1">
    <location>
        <begin position="35"/>
        <end position="53"/>
    </location>
</feature>
<accession>A0A4Y2P6M4</accession>
<evidence type="ECO:0000313" key="3">
    <source>
        <dbReference type="Proteomes" id="UP000499080"/>
    </source>
</evidence>
<reference evidence="2 3" key="1">
    <citation type="journal article" date="2019" name="Sci. Rep.">
        <title>Orb-weaving spider Araneus ventricosus genome elucidates the spidroin gene catalogue.</title>
        <authorList>
            <person name="Kono N."/>
            <person name="Nakamura H."/>
            <person name="Ohtoshi R."/>
            <person name="Moran D.A.P."/>
            <person name="Shinohara A."/>
            <person name="Yoshida Y."/>
            <person name="Fujiwara M."/>
            <person name="Mori M."/>
            <person name="Tomita M."/>
            <person name="Arakawa K."/>
        </authorList>
    </citation>
    <scope>NUCLEOTIDE SEQUENCE [LARGE SCALE GENOMIC DNA]</scope>
</reference>
<keyword evidence="1" id="KW-0812">Transmembrane</keyword>
<comment type="caution">
    <text evidence="2">The sequence shown here is derived from an EMBL/GenBank/DDBJ whole genome shotgun (WGS) entry which is preliminary data.</text>
</comment>
<gene>
    <name evidence="2" type="ORF">AVEN_199224_1</name>
</gene>
<dbReference type="Proteomes" id="UP000499080">
    <property type="component" value="Unassembled WGS sequence"/>
</dbReference>
<name>A0A4Y2P6M4_ARAVE</name>
<dbReference type="AlphaFoldDB" id="A0A4Y2P6M4"/>
<keyword evidence="1" id="KW-1133">Transmembrane helix</keyword>
<keyword evidence="1" id="KW-0472">Membrane</keyword>
<keyword evidence="3" id="KW-1185">Reference proteome</keyword>
<evidence type="ECO:0000256" key="1">
    <source>
        <dbReference type="SAM" id="Phobius"/>
    </source>
</evidence>
<proteinExistence type="predicted"/>
<organism evidence="2 3">
    <name type="scientific">Araneus ventricosus</name>
    <name type="common">Orbweaver spider</name>
    <name type="synonym">Epeira ventricosa</name>
    <dbReference type="NCBI Taxonomy" id="182803"/>
    <lineage>
        <taxon>Eukaryota</taxon>
        <taxon>Metazoa</taxon>
        <taxon>Ecdysozoa</taxon>
        <taxon>Arthropoda</taxon>
        <taxon>Chelicerata</taxon>
        <taxon>Arachnida</taxon>
        <taxon>Araneae</taxon>
        <taxon>Araneomorphae</taxon>
        <taxon>Entelegynae</taxon>
        <taxon>Araneoidea</taxon>
        <taxon>Araneidae</taxon>
        <taxon>Araneus</taxon>
    </lineage>
</organism>
<evidence type="ECO:0000313" key="2">
    <source>
        <dbReference type="EMBL" id="GBN46702.1"/>
    </source>
</evidence>
<sequence>MACKKADEDADCLIVKSALALATTYPSVVVISEDIDLFVILIGICTFDNVYFLKSGKWKIAENILSPHTAVEKTFADNILFIHAMSVCDTTSVLFNYIKMKFVQTLKNNPDIFRVHNRNF</sequence>